<keyword evidence="6 10" id="KW-1133">Transmembrane helix</keyword>
<proteinExistence type="inferred from homology"/>
<evidence type="ECO:0000313" key="14">
    <source>
        <dbReference type="Proteomes" id="UP001302126"/>
    </source>
</evidence>
<dbReference type="Proteomes" id="UP001302126">
    <property type="component" value="Unassembled WGS sequence"/>
</dbReference>
<keyword evidence="4 10" id="KW-0677">Repeat</keyword>
<gene>
    <name evidence="13" type="ORF">QBC35DRAFT_515102</name>
</gene>
<dbReference type="Gene3D" id="1.50.40.10">
    <property type="entry name" value="Mitochondrial carrier domain"/>
    <property type="match status" value="1"/>
</dbReference>
<feature type="repeat" description="Solcar" evidence="11">
    <location>
        <begin position="432"/>
        <end position="516"/>
    </location>
</feature>
<evidence type="ECO:0000256" key="2">
    <source>
        <dbReference type="ARBA" id="ARBA00022448"/>
    </source>
</evidence>
<comment type="caution">
    <text evidence="13">The sequence shown here is derived from an EMBL/GenBank/DDBJ whole genome shotgun (WGS) entry which is preliminary data.</text>
</comment>
<evidence type="ECO:0000256" key="11">
    <source>
        <dbReference type="PROSITE-ProRule" id="PRU00282"/>
    </source>
</evidence>
<evidence type="ECO:0000256" key="8">
    <source>
        <dbReference type="ARBA" id="ARBA00023136"/>
    </source>
</evidence>
<evidence type="ECO:0000256" key="3">
    <source>
        <dbReference type="ARBA" id="ARBA00022692"/>
    </source>
</evidence>
<keyword evidence="2 10" id="KW-0813">Transport</keyword>
<dbReference type="GO" id="GO:0017119">
    <property type="term" value="C:Golgi transport complex"/>
    <property type="evidence" value="ECO:0007669"/>
    <property type="project" value="InterPro"/>
</dbReference>
<dbReference type="Pfam" id="PF00153">
    <property type="entry name" value="Mito_carr"/>
    <property type="match status" value="3"/>
</dbReference>
<keyword evidence="7 10" id="KW-0496">Mitochondrion</keyword>
<comment type="subcellular location">
    <subcellularLocation>
        <location evidence="1">Membrane</location>
        <topology evidence="1">Multi-pass membrane protein</topology>
    </subcellularLocation>
    <subcellularLocation>
        <location evidence="10">Mitochondrion inner membrane</location>
        <topology evidence="10">Multi-pass membrane protein</topology>
    </subcellularLocation>
</comment>
<dbReference type="InterPro" id="IPR030847">
    <property type="entry name" value="Hem25/SLC25A38"/>
</dbReference>
<reference evidence="13" key="2">
    <citation type="submission" date="2023-05" db="EMBL/GenBank/DDBJ databases">
        <authorList>
            <consortium name="Lawrence Berkeley National Laboratory"/>
            <person name="Steindorff A."/>
            <person name="Hensen N."/>
            <person name="Bonometti L."/>
            <person name="Westerberg I."/>
            <person name="Brannstrom I.O."/>
            <person name="Guillou S."/>
            <person name="Cros-Aarteil S."/>
            <person name="Calhoun S."/>
            <person name="Haridas S."/>
            <person name="Kuo A."/>
            <person name="Mondo S."/>
            <person name="Pangilinan J."/>
            <person name="Riley R."/>
            <person name="Labutti K."/>
            <person name="Andreopoulos B."/>
            <person name="Lipzen A."/>
            <person name="Chen C."/>
            <person name="Yanf M."/>
            <person name="Daum C."/>
            <person name="Ng V."/>
            <person name="Clum A."/>
            <person name="Ohm R."/>
            <person name="Martin F."/>
            <person name="Silar P."/>
            <person name="Natvig D."/>
            <person name="Lalanne C."/>
            <person name="Gautier V."/>
            <person name="Ament-Velasquez S.L."/>
            <person name="Kruys A."/>
            <person name="Hutchinson M.I."/>
            <person name="Powell A.J."/>
            <person name="Barry K."/>
            <person name="Miller A.N."/>
            <person name="Grigoriev I.V."/>
            <person name="Debuchy R."/>
            <person name="Gladieux P."/>
            <person name="Thoren M.H."/>
            <person name="Johannesson H."/>
        </authorList>
    </citation>
    <scope>NUCLEOTIDE SEQUENCE</scope>
    <source>
        <strain evidence="13">PSN309</strain>
    </source>
</reference>
<evidence type="ECO:0000256" key="5">
    <source>
        <dbReference type="ARBA" id="ARBA00022792"/>
    </source>
</evidence>
<dbReference type="InterPro" id="IPR018108">
    <property type="entry name" value="MCP_transmembrane"/>
</dbReference>
<feature type="repeat" description="Solcar" evidence="11">
    <location>
        <begin position="642"/>
        <end position="726"/>
    </location>
</feature>
<dbReference type="GO" id="GO:0015187">
    <property type="term" value="F:glycine transmembrane transporter activity"/>
    <property type="evidence" value="ECO:0007669"/>
    <property type="project" value="UniProtKB-UniRule"/>
</dbReference>
<keyword evidence="14" id="KW-1185">Reference proteome</keyword>
<comment type="similarity">
    <text evidence="10">Belongs to the mitochondrial carrier (TC 2.A.29) family. SLC25A38 subfamily.</text>
</comment>
<dbReference type="AlphaFoldDB" id="A0AAN6WVC7"/>
<dbReference type="GO" id="GO:1904983">
    <property type="term" value="P:glycine import into mitochondrion"/>
    <property type="evidence" value="ECO:0007669"/>
    <property type="project" value="UniProtKB-UniRule"/>
</dbReference>
<keyword evidence="5 10" id="KW-0999">Mitochondrion inner membrane</keyword>
<dbReference type="InterPro" id="IPR023395">
    <property type="entry name" value="MCP_dom_sf"/>
</dbReference>
<sequence>MADILYDLLTPSGTTPPDASSLEYLTSLASKPLSSLASTEPQALAQSSHGLLLSLQSLSKKSHKQIIESATHHSTLRATLPALAASTADLRNAIPRLDTEAVRFSTTYNKNSDSAVLARRKKALLLSRNVERLVDVLELPPLLSSAISTAPVNYSSALDLNGHIRRLHSLYPKSPLVTSISTQADEAMRDMASNLILSLKAPGLKLAASLRTISWLRRVLPDLEVAAAAAAAAAATATTGTTTGKSHDSQERVLGALFLVCRLATLMTMLEALEPLRDLADQEKTRQRAIGSGNAWSGGQQTERYLKRYLEIFREQSFAIVSMFKSIFPATTTAASDGLPVQRGETDPLEPIPSALATFPLYLVDMLLETLRVYLPTVKDQAARDSLLTQVLYCAGSLGRLGGDFGLFLASLDVGPEAEREWVDVVKRHRALAGPFHFAAGLGSGVLSAVLLQPIDLLKTRVQQQSGPHSLSAAIAQIRSAPHLIPALWRGAVPSALRTGFGSAIYFTSLNSIRQSASRISPSGSNNNHSSSLPKLSNTANLLAGAVARSFAGLILMPLTVLKVRYESTLYTYSSLSSAALDIVRKEGLRGFFSGFGATAIRDAPYAGLYVLFYEQSKKQLSHFYTSSPDGGSEKGVMGLSKSASINFASGVFSGMVCSAISNPFDAVKTRIQLQPDGYRNMVHAARRMVGEEGFRALWDGLALRMTRKALSSALAWTVYEELIRRAEVTWNSNGSDNKKTGGNNGEKAVGSL</sequence>
<keyword evidence="3 10" id="KW-0812">Transmembrane</keyword>
<dbReference type="PANTHER" id="PTHR46181:SF3">
    <property type="entry name" value="MITOCHONDRIAL GLYCINE TRANSPORTER"/>
    <property type="match status" value="1"/>
</dbReference>
<dbReference type="InterPro" id="IPR007255">
    <property type="entry name" value="COG8"/>
</dbReference>
<dbReference type="SUPFAM" id="SSF103506">
    <property type="entry name" value="Mitochondrial carrier"/>
    <property type="match status" value="1"/>
</dbReference>
<comment type="catalytic activity">
    <reaction evidence="9 10">
        <text>glycine(in) = glycine(out)</text>
        <dbReference type="Rhea" id="RHEA:70715"/>
        <dbReference type="ChEBI" id="CHEBI:57305"/>
    </reaction>
</comment>
<evidence type="ECO:0000256" key="9">
    <source>
        <dbReference type="ARBA" id="ARBA00034060"/>
    </source>
</evidence>
<evidence type="ECO:0000256" key="10">
    <source>
        <dbReference type="HAMAP-Rule" id="MF_03064"/>
    </source>
</evidence>
<name>A0AAN6WVC7_9PEZI</name>
<comment type="function">
    <text evidence="10">Mitochondrial glycine transporter that imports glycine into the mitochondrial matrix. Plays an important role in providing glycine for the first enzymatic step in heme biosynthesis, the condensation of glycine with succinyl-CoA to produce 5-aminolevulinate (ALA) in the miochondrial matrix.</text>
</comment>
<evidence type="ECO:0000256" key="6">
    <source>
        <dbReference type="ARBA" id="ARBA00022989"/>
    </source>
</evidence>
<dbReference type="GO" id="GO:0005743">
    <property type="term" value="C:mitochondrial inner membrane"/>
    <property type="evidence" value="ECO:0007669"/>
    <property type="project" value="UniProtKB-SubCell"/>
</dbReference>
<dbReference type="Pfam" id="PF04124">
    <property type="entry name" value="Dor1"/>
    <property type="match status" value="1"/>
</dbReference>
<dbReference type="EMBL" id="MU864394">
    <property type="protein sequence ID" value="KAK4188000.1"/>
    <property type="molecule type" value="Genomic_DNA"/>
</dbReference>
<evidence type="ECO:0000256" key="7">
    <source>
        <dbReference type="ARBA" id="ARBA00023128"/>
    </source>
</evidence>
<evidence type="ECO:0000256" key="1">
    <source>
        <dbReference type="ARBA" id="ARBA00004141"/>
    </source>
</evidence>
<dbReference type="HAMAP" id="MF_03064">
    <property type="entry name" value="SLC25A38"/>
    <property type="match status" value="1"/>
</dbReference>
<reference evidence="13" key="1">
    <citation type="journal article" date="2023" name="Mol. Phylogenet. Evol.">
        <title>Genome-scale phylogeny and comparative genomics of the fungal order Sordariales.</title>
        <authorList>
            <person name="Hensen N."/>
            <person name="Bonometti L."/>
            <person name="Westerberg I."/>
            <person name="Brannstrom I.O."/>
            <person name="Guillou S."/>
            <person name="Cros-Aarteil S."/>
            <person name="Calhoun S."/>
            <person name="Haridas S."/>
            <person name="Kuo A."/>
            <person name="Mondo S."/>
            <person name="Pangilinan J."/>
            <person name="Riley R."/>
            <person name="LaButti K."/>
            <person name="Andreopoulos B."/>
            <person name="Lipzen A."/>
            <person name="Chen C."/>
            <person name="Yan M."/>
            <person name="Daum C."/>
            <person name="Ng V."/>
            <person name="Clum A."/>
            <person name="Steindorff A."/>
            <person name="Ohm R.A."/>
            <person name="Martin F."/>
            <person name="Silar P."/>
            <person name="Natvig D.O."/>
            <person name="Lalanne C."/>
            <person name="Gautier V."/>
            <person name="Ament-Velasquez S.L."/>
            <person name="Kruys A."/>
            <person name="Hutchinson M.I."/>
            <person name="Powell A.J."/>
            <person name="Barry K."/>
            <person name="Miller A.N."/>
            <person name="Grigoriev I.V."/>
            <person name="Debuchy R."/>
            <person name="Gladieux P."/>
            <person name="Hiltunen Thoren M."/>
            <person name="Johannesson H."/>
        </authorList>
    </citation>
    <scope>NUCLEOTIDE SEQUENCE</scope>
    <source>
        <strain evidence="13">PSN309</strain>
    </source>
</reference>
<dbReference type="PROSITE" id="PS50920">
    <property type="entry name" value="SOLCAR"/>
    <property type="match status" value="3"/>
</dbReference>
<feature type="repeat" description="Solcar" evidence="11">
    <location>
        <begin position="536"/>
        <end position="620"/>
    </location>
</feature>
<feature type="region of interest" description="Disordered" evidence="12">
    <location>
        <begin position="732"/>
        <end position="753"/>
    </location>
</feature>
<organism evidence="13 14">
    <name type="scientific">Podospora australis</name>
    <dbReference type="NCBI Taxonomy" id="1536484"/>
    <lineage>
        <taxon>Eukaryota</taxon>
        <taxon>Fungi</taxon>
        <taxon>Dikarya</taxon>
        <taxon>Ascomycota</taxon>
        <taxon>Pezizomycotina</taxon>
        <taxon>Sordariomycetes</taxon>
        <taxon>Sordariomycetidae</taxon>
        <taxon>Sordariales</taxon>
        <taxon>Podosporaceae</taxon>
        <taxon>Podospora</taxon>
    </lineage>
</organism>
<evidence type="ECO:0000313" key="13">
    <source>
        <dbReference type="EMBL" id="KAK4188000.1"/>
    </source>
</evidence>
<keyword evidence="8 10" id="KW-0472">Membrane</keyword>
<evidence type="ECO:0000256" key="4">
    <source>
        <dbReference type="ARBA" id="ARBA00022737"/>
    </source>
</evidence>
<accession>A0AAN6WVC7</accession>
<dbReference type="PANTHER" id="PTHR46181">
    <property type="entry name" value="MITOCHONDRIAL GLYCINE TRANSPORTER"/>
    <property type="match status" value="1"/>
</dbReference>
<protein>
    <recommendedName>
        <fullName evidence="10">Mitochondrial glycine transporter</fullName>
    </recommendedName>
    <alternativeName>
        <fullName evidence="10">Solute carrier family 25 member 38 homolog</fullName>
    </alternativeName>
</protein>
<evidence type="ECO:0000256" key="12">
    <source>
        <dbReference type="SAM" id="MobiDB-lite"/>
    </source>
</evidence>